<proteinExistence type="predicted"/>
<dbReference type="Pfam" id="PF03020">
    <property type="entry name" value="LEM"/>
    <property type="match status" value="1"/>
</dbReference>
<dbReference type="PANTHER" id="PTHR13428:SF12">
    <property type="entry name" value="INNER NUCLEAR MEMBRANE PROTEIN MAN1"/>
    <property type="match status" value="1"/>
</dbReference>
<dbReference type="InterPro" id="IPR041885">
    <property type="entry name" value="MAN1_winged_helix_dom"/>
</dbReference>
<dbReference type="PROSITE" id="PS50954">
    <property type="entry name" value="LEM"/>
    <property type="match status" value="1"/>
</dbReference>
<feature type="domain" description="LEM" evidence="8">
    <location>
        <begin position="1"/>
        <end position="45"/>
    </location>
</feature>
<feature type="region of interest" description="Disordered" evidence="6">
    <location>
        <begin position="39"/>
        <end position="75"/>
    </location>
</feature>
<keyword evidence="9" id="KW-1185">Reference proteome</keyword>
<reference evidence="10" key="1">
    <citation type="submission" date="2017-02" db="UniProtKB">
        <authorList>
            <consortium name="WormBaseParasite"/>
        </authorList>
    </citation>
    <scope>IDENTIFICATION</scope>
</reference>
<protein>
    <submittedName>
        <fullName evidence="10">LEM domain-containing protein</fullName>
    </submittedName>
</protein>
<dbReference type="FunFam" id="1.10.720.40:FF:000001">
    <property type="entry name" value="LEM domain containing 2, isoform CRA_a"/>
    <property type="match status" value="1"/>
</dbReference>
<evidence type="ECO:0000313" key="9">
    <source>
        <dbReference type="Proteomes" id="UP000046393"/>
    </source>
</evidence>
<dbReference type="InterPro" id="IPR035979">
    <property type="entry name" value="RBD_domain_sf"/>
</dbReference>
<dbReference type="Gene3D" id="3.30.70.330">
    <property type="match status" value="1"/>
</dbReference>
<dbReference type="AlphaFoldDB" id="A0A0N5AY38"/>
<evidence type="ECO:0000256" key="6">
    <source>
        <dbReference type="SAM" id="MobiDB-lite"/>
    </source>
</evidence>
<dbReference type="InterPro" id="IPR011015">
    <property type="entry name" value="LEM/LEM-like_dom_sf"/>
</dbReference>
<feature type="compositionally biased region" description="Acidic residues" evidence="6">
    <location>
        <begin position="240"/>
        <end position="253"/>
    </location>
</feature>
<dbReference type="SUPFAM" id="SSF54928">
    <property type="entry name" value="RNA-binding domain, RBD"/>
    <property type="match status" value="1"/>
</dbReference>
<dbReference type="CDD" id="cd12940">
    <property type="entry name" value="LEM_LAP2_LEMD1"/>
    <property type="match status" value="1"/>
</dbReference>
<comment type="subcellular location">
    <subcellularLocation>
        <location evidence="1">Nucleus inner membrane</location>
        <topology evidence="1">Multi-pass membrane protein</topology>
    </subcellularLocation>
</comment>
<evidence type="ECO:0000256" key="2">
    <source>
        <dbReference type="ARBA" id="ARBA00022692"/>
    </source>
</evidence>
<feature type="compositionally biased region" description="Low complexity" evidence="6">
    <location>
        <begin position="60"/>
        <end position="75"/>
    </location>
</feature>
<dbReference type="Gene3D" id="1.10.720.40">
    <property type="match status" value="1"/>
</dbReference>
<evidence type="ECO:0000259" key="8">
    <source>
        <dbReference type="PROSITE" id="PS50954"/>
    </source>
</evidence>
<dbReference type="Proteomes" id="UP000046393">
    <property type="component" value="Unplaced"/>
</dbReference>
<dbReference type="GO" id="GO:0006998">
    <property type="term" value="P:nuclear envelope organization"/>
    <property type="evidence" value="ECO:0007669"/>
    <property type="project" value="TreeGrafter"/>
</dbReference>
<keyword evidence="2 7" id="KW-0812">Transmembrane</keyword>
<sequence length="578" mass="63957">MSDPAALSDAELRNELIALGANVGPITATTRSLYEKQLEKRRAAASGTVAPPVTKTRSASKSPSRVSKKTVTTSTVEIVQKRTSDRNGPKVNPSELTDDIVRNSVKEFRNGEGVGNADLPQDTSPSKVLRSREIGIFQSSPTKQTRVSTIYPGLSTPRSLNNPTASKIAERVPTPPRVTRLTDRSSFLPGSAKTSYNTSGVFSDITADFANQLGKRTNYSYMPSERFTNSSFLRSRAVNNDDEEQDDEEEDDHMESSRIIYPSENKYTNAYRTNVTKVPAYSSGRRSGFDISNMLLLFVICTLLLLFAGYFGVIHSEKVIAASLATAELTKATFSLLYTYAVLPIIVAASVCGAGTLLYILNKRLLSAKAARRKRVFDLVEKITDIIRESAANGQGYIAEPHVRDMLIPPSERAKGSAEWRRWQEAIRFINENDSRISTENRVINGVECAVWRWVPANKLGWQGNAFDGKSQLNVPDHALTHCLKLRGLFSSAKSVDGADVERSLLQKLSPIKPLHVKVECGSKDGVVFVRFASLNDCKTAFTALHGSWFNGQLVSAKYLRDERYEQRFPNAARNSRR</sequence>
<dbReference type="Gene3D" id="1.10.10.1180">
    <property type="entry name" value="MAN1, winged-helix domain"/>
    <property type="match status" value="1"/>
</dbReference>
<dbReference type="PANTHER" id="PTHR13428">
    <property type="entry name" value="INNER NUCLEAR MEMBRANE PROTEIN MAN1 LEM DOMAIN CONTAINING PROTEIN"/>
    <property type="match status" value="1"/>
</dbReference>
<evidence type="ECO:0000256" key="3">
    <source>
        <dbReference type="ARBA" id="ARBA00022989"/>
    </source>
</evidence>
<keyword evidence="5" id="KW-0539">Nucleus</keyword>
<feature type="region of interest" description="Disordered" evidence="6">
    <location>
        <begin position="232"/>
        <end position="258"/>
    </location>
</feature>
<dbReference type="SUPFAM" id="SSF63451">
    <property type="entry name" value="LEM domain"/>
    <property type="match status" value="1"/>
</dbReference>
<dbReference type="WBParaSite" id="SMUV_0000987401-mRNA-1">
    <property type="protein sequence ID" value="SMUV_0000987401-mRNA-1"/>
    <property type="gene ID" value="SMUV_0000987401"/>
</dbReference>
<dbReference type="GO" id="GO:0031490">
    <property type="term" value="F:chromatin DNA binding"/>
    <property type="evidence" value="ECO:0007669"/>
    <property type="project" value="TreeGrafter"/>
</dbReference>
<evidence type="ECO:0000256" key="5">
    <source>
        <dbReference type="ARBA" id="ARBA00023242"/>
    </source>
</evidence>
<name>A0A0N5AY38_9BILA</name>
<keyword evidence="3 7" id="KW-1133">Transmembrane helix</keyword>
<evidence type="ECO:0000256" key="4">
    <source>
        <dbReference type="ARBA" id="ARBA00023136"/>
    </source>
</evidence>
<dbReference type="InterPro" id="IPR052277">
    <property type="entry name" value="INM_ESCRT-Associated"/>
</dbReference>
<dbReference type="SMART" id="SM00540">
    <property type="entry name" value="LEM"/>
    <property type="match status" value="1"/>
</dbReference>
<organism evidence="9 10">
    <name type="scientific">Syphacia muris</name>
    <dbReference type="NCBI Taxonomy" id="451379"/>
    <lineage>
        <taxon>Eukaryota</taxon>
        <taxon>Metazoa</taxon>
        <taxon>Ecdysozoa</taxon>
        <taxon>Nematoda</taxon>
        <taxon>Chromadorea</taxon>
        <taxon>Rhabditida</taxon>
        <taxon>Spirurina</taxon>
        <taxon>Oxyuridomorpha</taxon>
        <taxon>Oxyuroidea</taxon>
        <taxon>Oxyuridae</taxon>
        <taxon>Syphacia</taxon>
    </lineage>
</organism>
<keyword evidence="4 7" id="KW-0472">Membrane</keyword>
<accession>A0A0N5AY38</accession>
<evidence type="ECO:0000256" key="1">
    <source>
        <dbReference type="ARBA" id="ARBA00004473"/>
    </source>
</evidence>
<evidence type="ECO:0000313" key="10">
    <source>
        <dbReference type="WBParaSite" id="SMUV_0000987401-mRNA-1"/>
    </source>
</evidence>
<dbReference type="GO" id="GO:0030514">
    <property type="term" value="P:negative regulation of BMP signaling pathway"/>
    <property type="evidence" value="ECO:0007669"/>
    <property type="project" value="TreeGrafter"/>
</dbReference>
<feature type="transmembrane region" description="Helical" evidence="7">
    <location>
        <begin position="295"/>
        <end position="316"/>
    </location>
</feature>
<dbReference type="GO" id="GO:0005637">
    <property type="term" value="C:nuclear inner membrane"/>
    <property type="evidence" value="ECO:0007669"/>
    <property type="project" value="UniProtKB-SubCell"/>
</dbReference>
<dbReference type="InterPro" id="IPR012677">
    <property type="entry name" value="Nucleotide-bd_a/b_plait_sf"/>
</dbReference>
<evidence type="ECO:0000256" key="7">
    <source>
        <dbReference type="SAM" id="Phobius"/>
    </source>
</evidence>
<dbReference type="InterPro" id="IPR003887">
    <property type="entry name" value="LEM_dom"/>
</dbReference>
<dbReference type="STRING" id="451379.A0A0N5AY38"/>
<feature type="transmembrane region" description="Helical" evidence="7">
    <location>
        <begin position="336"/>
        <end position="361"/>
    </location>
</feature>